<comment type="caution">
    <text evidence="2">The sequence shown here is derived from an EMBL/GenBank/DDBJ whole genome shotgun (WGS) entry which is preliminary data.</text>
</comment>
<sequence length="228" mass="25688">MGGSSRLHLIFTSEFNLFISLASPLFFISTGQEPPTLLDNRGVFKVGKVLEMLDWGLNPLPFTLHSKDPTPFCYEPFLNISNTLTMSAQSRCYGSGFSDLIKVFTDEELEQFLFGSCSSPFPTVSWLDWAMTSASAPPSPPALANFSQASSDSLDTELVPDAAQTFYAFIEGQYDPRLFVEDPFTFFLNDKDSPSIKPKRCRRKRRTHPYFLRPRGCNGRVVNRSRQP</sequence>
<keyword evidence="1" id="KW-0732">Signal</keyword>
<feature type="signal peptide" evidence="1">
    <location>
        <begin position="1"/>
        <end position="22"/>
    </location>
</feature>
<feature type="chain" id="PRO_5040174448" evidence="1">
    <location>
        <begin position="23"/>
        <end position="228"/>
    </location>
</feature>
<gene>
    <name evidence="2" type="ORF">O181_050512</name>
</gene>
<dbReference type="Proteomes" id="UP000765509">
    <property type="component" value="Unassembled WGS sequence"/>
</dbReference>
<dbReference type="EMBL" id="AVOT02021768">
    <property type="protein sequence ID" value="MBW0510797.1"/>
    <property type="molecule type" value="Genomic_DNA"/>
</dbReference>
<evidence type="ECO:0000313" key="3">
    <source>
        <dbReference type="Proteomes" id="UP000765509"/>
    </source>
</evidence>
<dbReference type="AlphaFoldDB" id="A0A9Q3E3T4"/>
<keyword evidence="3" id="KW-1185">Reference proteome</keyword>
<reference evidence="2" key="1">
    <citation type="submission" date="2021-03" db="EMBL/GenBank/DDBJ databases">
        <title>Draft genome sequence of rust myrtle Austropuccinia psidii MF-1, a brazilian biotype.</title>
        <authorList>
            <person name="Quecine M.C."/>
            <person name="Pachon D.M.R."/>
            <person name="Bonatelli M.L."/>
            <person name="Correr F.H."/>
            <person name="Franceschini L.M."/>
            <person name="Leite T.F."/>
            <person name="Margarido G.R.A."/>
            <person name="Almeida C.A."/>
            <person name="Ferrarezi J.A."/>
            <person name="Labate C.A."/>
        </authorList>
    </citation>
    <scope>NUCLEOTIDE SEQUENCE</scope>
    <source>
        <strain evidence="2">MF-1</strain>
    </source>
</reference>
<protein>
    <submittedName>
        <fullName evidence="2">Uncharacterized protein</fullName>
    </submittedName>
</protein>
<accession>A0A9Q3E3T4</accession>
<organism evidence="2 3">
    <name type="scientific">Austropuccinia psidii MF-1</name>
    <dbReference type="NCBI Taxonomy" id="1389203"/>
    <lineage>
        <taxon>Eukaryota</taxon>
        <taxon>Fungi</taxon>
        <taxon>Dikarya</taxon>
        <taxon>Basidiomycota</taxon>
        <taxon>Pucciniomycotina</taxon>
        <taxon>Pucciniomycetes</taxon>
        <taxon>Pucciniales</taxon>
        <taxon>Sphaerophragmiaceae</taxon>
        <taxon>Austropuccinia</taxon>
    </lineage>
</organism>
<evidence type="ECO:0000256" key="1">
    <source>
        <dbReference type="SAM" id="SignalP"/>
    </source>
</evidence>
<name>A0A9Q3E3T4_9BASI</name>
<evidence type="ECO:0000313" key="2">
    <source>
        <dbReference type="EMBL" id="MBW0510797.1"/>
    </source>
</evidence>
<proteinExistence type="predicted"/>